<keyword evidence="7" id="KW-0411">Iron-sulfur</keyword>
<comment type="pathway">
    <text evidence="2">Carbohydrate biosynthesis; gluconeogenesis.</text>
</comment>
<evidence type="ECO:0000256" key="1">
    <source>
        <dbReference type="ARBA" id="ARBA00001966"/>
    </source>
</evidence>
<evidence type="ECO:0000256" key="4">
    <source>
        <dbReference type="ARBA" id="ARBA00022485"/>
    </source>
</evidence>
<accession>A0A645F1Z5</accession>
<evidence type="ECO:0000313" key="10">
    <source>
        <dbReference type="EMBL" id="MPN07790.1"/>
    </source>
</evidence>
<evidence type="ECO:0000259" key="9">
    <source>
        <dbReference type="Pfam" id="PF03313"/>
    </source>
</evidence>
<feature type="domain" description="Serine dehydratase-like alpha subunit" evidence="9">
    <location>
        <begin position="1"/>
        <end position="99"/>
    </location>
</feature>
<dbReference type="InterPro" id="IPR005130">
    <property type="entry name" value="Ser_deHydtase-like_asu"/>
</dbReference>
<dbReference type="GO" id="GO:0046872">
    <property type="term" value="F:metal ion binding"/>
    <property type="evidence" value="ECO:0007669"/>
    <property type="project" value="UniProtKB-KW"/>
</dbReference>
<dbReference type="Pfam" id="PF03313">
    <property type="entry name" value="SDH_alpha"/>
    <property type="match status" value="1"/>
</dbReference>
<keyword evidence="4" id="KW-0004">4Fe-4S</keyword>
<sequence>MGAAALVAMHGGISEAIEQSVALTFKSVLGLVCDPVGGLVESPCIKRNGLLVSVAALAADMALAGIKSIIPADEVIDAMAQVGRALPESLRETAHGGLAITPTARRLVAEILHERW</sequence>
<dbReference type="PANTHER" id="PTHR30182:SF1">
    <property type="entry name" value="L-SERINE DEHYDRATASE 1"/>
    <property type="match status" value="1"/>
</dbReference>
<dbReference type="GO" id="GO:0003941">
    <property type="term" value="F:L-serine ammonia-lyase activity"/>
    <property type="evidence" value="ECO:0007669"/>
    <property type="project" value="UniProtKB-EC"/>
</dbReference>
<keyword evidence="5" id="KW-0479">Metal-binding</keyword>
<dbReference type="GO" id="GO:0051539">
    <property type="term" value="F:4 iron, 4 sulfur cluster binding"/>
    <property type="evidence" value="ECO:0007669"/>
    <property type="project" value="UniProtKB-KW"/>
</dbReference>
<comment type="cofactor">
    <cofactor evidence="1">
        <name>[4Fe-4S] cluster</name>
        <dbReference type="ChEBI" id="CHEBI:49883"/>
    </cofactor>
</comment>
<dbReference type="GO" id="GO:0006094">
    <property type="term" value="P:gluconeogenesis"/>
    <property type="evidence" value="ECO:0007669"/>
    <property type="project" value="UniProtKB-KW"/>
</dbReference>
<dbReference type="InterPro" id="IPR051318">
    <property type="entry name" value="Fe-S_L-Ser"/>
</dbReference>
<dbReference type="EMBL" id="VSSQ01053796">
    <property type="protein sequence ID" value="MPN07790.1"/>
    <property type="molecule type" value="Genomic_DNA"/>
</dbReference>
<evidence type="ECO:0000256" key="3">
    <source>
        <dbReference type="ARBA" id="ARBA00022432"/>
    </source>
</evidence>
<protein>
    <submittedName>
        <fullName evidence="10">L-serine dehydratase, alpha chain</fullName>
        <ecNumber evidence="10">4.3.1.17</ecNumber>
    </submittedName>
</protein>
<dbReference type="PANTHER" id="PTHR30182">
    <property type="entry name" value="L-SERINE DEHYDRATASE"/>
    <property type="match status" value="1"/>
</dbReference>
<reference evidence="10" key="1">
    <citation type="submission" date="2019-08" db="EMBL/GenBank/DDBJ databases">
        <authorList>
            <person name="Kucharzyk K."/>
            <person name="Murdoch R.W."/>
            <person name="Higgins S."/>
            <person name="Loffler F."/>
        </authorList>
    </citation>
    <scope>NUCLEOTIDE SEQUENCE</scope>
</reference>
<dbReference type="AlphaFoldDB" id="A0A645F1Z5"/>
<dbReference type="EC" id="4.3.1.17" evidence="10"/>
<evidence type="ECO:0000256" key="8">
    <source>
        <dbReference type="ARBA" id="ARBA00023239"/>
    </source>
</evidence>
<name>A0A645F1Z5_9ZZZZ</name>
<keyword evidence="8 10" id="KW-0456">Lyase</keyword>
<comment type="caution">
    <text evidence="10">The sequence shown here is derived from an EMBL/GenBank/DDBJ whole genome shotgun (WGS) entry which is preliminary data.</text>
</comment>
<keyword evidence="3" id="KW-0312">Gluconeogenesis</keyword>
<evidence type="ECO:0000256" key="6">
    <source>
        <dbReference type="ARBA" id="ARBA00023004"/>
    </source>
</evidence>
<evidence type="ECO:0000256" key="7">
    <source>
        <dbReference type="ARBA" id="ARBA00023014"/>
    </source>
</evidence>
<gene>
    <name evidence="10" type="primary">sdhA_26</name>
    <name evidence="10" type="ORF">SDC9_155062</name>
</gene>
<evidence type="ECO:0000256" key="5">
    <source>
        <dbReference type="ARBA" id="ARBA00022723"/>
    </source>
</evidence>
<proteinExistence type="predicted"/>
<keyword evidence="6" id="KW-0408">Iron</keyword>
<organism evidence="10">
    <name type="scientific">bioreactor metagenome</name>
    <dbReference type="NCBI Taxonomy" id="1076179"/>
    <lineage>
        <taxon>unclassified sequences</taxon>
        <taxon>metagenomes</taxon>
        <taxon>ecological metagenomes</taxon>
    </lineage>
</organism>
<evidence type="ECO:0000256" key="2">
    <source>
        <dbReference type="ARBA" id="ARBA00004742"/>
    </source>
</evidence>